<dbReference type="Proteomes" id="UP001198893">
    <property type="component" value="Unassembled WGS sequence"/>
</dbReference>
<evidence type="ECO:0000256" key="1">
    <source>
        <dbReference type="ARBA" id="ARBA00022705"/>
    </source>
</evidence>
<dbReference type="EMBL" id="JAOQKI010000005">
    <property type="protein sequence ID" value="MCU6716534.1"/>
    <property type="molecule type" value="Genomic_DNA"/>
</dbReference>
<proteinExistence type="predicted"/>
<feature type="domain" description="J" evidence="2">
    <location>
        <begin position="2"/>
        <end position="72"/>
    </location>
</feature>
<evidence type="ECO:0000259" key="2">
    <source>
        <dbReference type="PROSITE" id="PS50076"/>
    </source>
</evidence>
<dbReference type="InterPro" id="IPR050817">
    <property type="entry name" value="DjlA_DnaK_co-chaperone"/>
</dbReference>
<evidence type="ECO:0000313" key="6">
    <source>
        <dbReference type="Proteomes" id="UP001209666"/>
    </source>
</evidence>
<dbReference type="Proteomes" id="UP001209666">
    <property type="component" value="Unassembled WGS sequence"/>
</dbReference>
<comment type="caution">
    <text evidence="3">The sequence shown here is derived from an EMBL/GenBank/DDBJ whole genome shotgun (WGS) entry which is preliminary data.</text>
</comment>
<dbReference type="EMBL" id="JAJEQW010000015">
    <property type="protein sequence ID" value="MCC2243069.1"/>
    <property type="molecule type" value="Genomic_DNA"/>
</dbReference>
<name>A0AAW4WQZ5_9FIRM</name>
<keyword evidence="1" id="KW-0235">DNA replication</keyword>
<reference evidence="4 6" key="1">
    <citation type="journal article" date="2021" name="ISME Commun">
        <title>Automated analysis of genomic sequences facilitates high-throughput and comprehensive description of bacteria.</title>
        <authorList>
            <person name="Hitch T.C.A."/>
        </authorList>
    </citation>
    <scope>NUCLEOTIDE SEQUENCE [LARGE SCALE GENOMIC DNA]</scope>
    <source>
        <strain evidence="4 6">Sanger_19</strain>
    </source>
</reference>
<evidence type="ECO:0000313" key="5">
    <source>
        <dbReference type="Proteomes" id="UP001198893"/>
    </source>
</evidence>
<dbReference type="Pfam" id="PF00226">
    <property type="entry name" value="DnaJ"/>
    <property type="match status" value="1"/>
</dbReference>
<dbReference type="InterPro" id="IPR036869">
    <property type="entry name" value="J_dom_sf"/>
</dbReference>
<dbReference type="InterPro" id="IPR001623">
    <property type="entry name" value="DnaJ_domain"/>
</dbReference>
<dbReference type="CDD" id="cd06257">
    <property type="entry name" value="DnaJ"/>
    <property type="match status" value="1"/>
</dbReference>
<gene>
    <name evidence="3" type="ORF">LKD47_12335</name>
    <name evidence="4" type="ORF">OCV43_04470</name>
</gene>
<dbReference type="Gene3D" id="1.25.40.10">
    <property type="entry name" value="Tetratricopeptide repeat domain"/>
    <property type="match status" value="1"/>
</dbReference>
<dbReference type="AlphaFoldDB" id="A0AAW4WQZ5"/>
<protein>
    <submittedName>
        <fullName evidence="3">J domain-containing protein</fullName>
    </submittedName>
</protein>
<dbReference type="PROSITE" id="PS50076">
    <property type="entry name" value="DNAJ_2"/>
    <property type="match status" value="1"/>
</dbReference>
<dbReference type="SUPFAM" id="SSF48452">
    <property type="entry name" value="TPR-like"/>
    <property type="match status" value="1"/>
</dbReference>
<dbReference type="PRINTS" id="PR00625">
    <property type="entry name" value="JDOMAIN"/>
</dbReference>
<organism evidence="3 5">
    <name type="scientific">Roseburia amylophila</name>
    <dbReference type="NCBI Taxonomy" id="2981794"/>
    <lineage>
        <taxon>Bacteria</taxon>
        <taxon>Bacillati</taxon>
        <taxon>Bacillota</taxon>
        <taxon>Clostridia</taxon>
        <taxon>Lachnospirales</taxon>
        <taxon>Lachnospiraceae</taxon>
        <taxon>Roseburia</taxon>
    </lineage>
</organism>
<dbReference type="InterPro" id="IPR011990">
    <property type="entry name" value="TPR-like_helical_dom_sf"/>
</dbReference>
<dbReference type="RefSeq" id="WP_022244043.1">
    <property type="nucleotide sequence ID" value="NZ_JAJEQW010000015.1"/>
</dbReference>
<evidence type="ECO:0000313" key="4">
    <source>
        <dbReference type="EMBL" id="MCU6716534.1"/>
    </source>
</evidence>
<evidence type="ECO:0000313" key="3">
    <source>
        <dbReference type="EMBL" id="MCC2243069.1"/>
    </source>
</evidence>
<dbReference type="SMART" id="SM00271">
    <property type="entry name" value="DnaJ"/>
    <property type="match status" value="1"/>
</dbReference>
<keyword evidence="6" id="KW-1185">Reference proteome</keyword>
<reference evidence="4" key="3">
    <citation type="submission" date="2022-09" db="EMBL/GenBank/DDBJ databases">
        <authorList>
            <person name="Hitch T.C.A."/>
        </authorList>
    </citation>
    <scope>NUCLEOTIDE SEQUENCE</scope>
    <source>
        <strain evidence="4">Sanger_19</strain>
    </source>
</reference>
<dbReference type="Gene3D" id="1.10.287.110">
    <property type="entry name" value="DnaJ domain"/>
    <property type="match status" value="1"/>
</dbReference>
<dbReference type="GO" id="GO:0006260">
    <property type="term" value="P:DNA replication"/>
    <property type="evidence" value="ECO:0007669"/>
    <property type="project" value="UniProtKB-KW"/>
</dbReference>
<dbReference type="PANTHER" id="PTHR24074">
    <property type="entry name" value="CO-CHAPERONE PROTEIN DJLA"/>
    <property type="match status" value="1"/>
</dbReference>
<reference evidence="3" key="2">
    <citation type="submission" date="2021-10" db="EMBL/GenBank/DDBJ databases">
        <title>Anaerobic single-cell dispensing facilitates the cultivation of human gut bacteria.</title>
        <authorList>
            <person name="Afrizal A."/>
        </authorList>
    </citation>
    <scope>NUCLEOTIDE SEQUENCE</scope>
    <source>
        <strain evidence="3">CLA-AA-H204</strain>
    </source>
</reference>
<accession>A0AAW4WQZ5</accession>
<sequence>MDPYKVLGIAPGATDEEIKRAYRNLSRKYHPDANVNNPDRAQAEEKFKEVQMAYDQIMKQKQQGYSYGSGYGGGGAYGYGGFGYGRTNGAYGNSGYGSSASGESVEMQAAANYIRNRCFKEALHVLDGISDRTARWYYYSAIANAGSGNNVTAKEHASQAVNMEPSNMEYRQLQQQLEFGGTWYQSRGGEYERPYSGSSGWCMSMLLLNLLCNCCCFRPY</sequence>
<dbReference type="SUPFAM" id="SSF46565">
    <property type="entry name" value="Chaperone J-domain"/>
    <property type="match status" value="1"/>
</dbReference>